<dbReference type="InParanoid" id="A0A5J5F0Q5"/>
<keyword evidence="2" id="KW-1185">Reference proteome</keyword>
<gene>
    <name evidence="1" type="ORF">FN846DRAFT_943335</name>
</gene>
<reference evidence="1 2" key="1">
    <citation type="submission" date="2019-09" db="EMBL/GenBank/DDBJ databases">
        <title>Draft genome of the ectomycorrhizal ascomycete Sphaerosporella brunnea.</title>
        <authorList>
            <consortium name="DOE Joint Genome Institute"/>
            <person name="Benucci G.M."/>
            <person name="Marozzi G."/>
            <person name="Antonielli L."/>
            <person name="Sanchez S."/>
            <person name="Marco P."/>
            <person name="Wang X."/>
            <person name="Falini L.B."/>
            <person name="Barry K."/>
            <person name="Haridas S."/>
            <person name="Lipzen A."/>
            <person name="Labutti K."/>
            <person name="Grigoriev I.V."/>
            <person name="Murat C."/>
            <person name="Martin F."/>
            <person name="Albertini E."/>
            <person name="Donnini D."/>
            <person name="Bonito G."/>
        </authorList>
    </citation>
    <scope>NUCLEOTIDE SEQUENCE [LARGE SCALE GENOMIC DNA]</scope>
    <source>
        <strain evidence="1 2">Sb_GMNB300</strain>
    </source>
</reference>
<evidence type="ECO:0000313" key="1">
    <source>
        <dbReference type="EMBL" id="KAA8909082.1"/>
    </source>
</evidence>
<accession>A0A5J5F0Q5</accession>
<sequence>MAYQCIGTASIALDPLSCAVRKGKAGSVNEHPHGVQKVLEVLAGRTIVEPSSSASAPFSESHGRSPLIKGYIVAYNPNMEEDDGGLLTGGVQDLQNSWIKNVEKTHGHVDVEDYFEWMKRCVHSGANLNLIPAVVPYSPNNHKIPEKPSTIGSKKCPHLKFLVPPPQSRQIIPLRRETLHDVSRVEGALRTLGVISHCVGVKDSAVRIFERQIKKKLYGVFFLSKELKERPLVTPWVMVYRDKKNRLYAYDEVMGAASVGAWDSRSAEEWAGVFCEEL</sequence>
<protein>
    <submittedName>
        <fullName evidence="1">Uncharacterized protein</fullName>
    </submittedName>
</protein>
<name>A0A5J5F0Q5_9PEZI</name>
<dbReference type="Proteomes" id="UP000326924">
    <property type="component" value="Unassembled WGS sequence"/>
</dbReference>
<evidence type="ECO:0000313" key="2">
    <source>
        <dbReference type="Proteomes" id="UP000326924"/>
    </source>
</evidence>
<organism evidence="1 2">
    <name type="scientific">Sphaerosporella brunnea</name>
    <dbReference type="NCBI Taxonomy" id="1250544"/>
    <lineage>
        <taxon>Eukaryota</taxon>
        <taxon>Fungi</taxon>
        <taxon>Dikarya</taxon>
        <taxon>Ascomycota</taxon>
        <taxon>Pezizomycotina</taxon>
        <taxon>Pezizomycetes</taxon>
        <taxon>Pezizales</taxon>
        <taxon>Pyronemataceae</taxon>
        <taxon>Sphaerosporella</taxon>
    </lineage>
</organism>
<proteinExistence type="predicted"/>
<dbReference type="EMBL" id="VXIS01000061">
    <property type="protein sequence ID" value="KAA8909082.1"/>
    <property type="molecule type" value="Genomic_DNA"/>
</dbReference>
<comment type="caution">
    <text evidence="1">The sequence shown here is derived from an EMBL/GenBank/DDBJ whole genome shotgun (WGS) entry which is preliminary data.</text>
</comment>
<dbReference type="AlphaFoldDB" id="A0A5J5F0Q5"/>